<dbReference type="AlphaFoldDB" id="A0A9N8ZFL7"/>
<evidence type="ECO:0000313" key="1">
    <source>
        <dbReference type="EMBL" id="CAG8486518.1"/>
    </source>
</evidence>
<name>A0A9N8ZFL7_9GLOM</name>
<comment type="caution">
    <text evidence="1">The sequence shown here is derived from an EMBL/GenBank/DDBJ whole genome shotgun (WGS) entry which is preliminary data.</text>
</comment>
<keyword evidence="2" id="KW-1185">Reference proteome</keyword>
<reference evidence="1" key="1">
    <citation type="submission" date="2021-06" db="EMBL/GenBank/DDBJ databases">
        <authorList>
            <person name="Kallberg Y."/>
            <person name="Tangrot J."/>
            <person name="Rosling A."/>
        </authorList>
    </citation>
    <scope>NUCLEOTIDE SEQUENCE</scope>
    <source>
        <strain evidence="1">MA453B</strain>
    </source>
</reference>
<accession>A0A9N8ZFL7</accession>
<sequence length="39" mass="4897">MKVLGKQNESEKRSVRELIIRTYEYKYTFSKEQKDFFLY</sequence>
<organism evidence="1 2">
    <name type="scientific">Dentiscutata erythropus</name>
    <dbReference type="NCBI Taxonomy" id="1348616"/>
    <lineage>
        <taxon>Eukaryota</taxon>
        <taxon>Fungi</taxon>
        <taxon>Fungi incertae sedis</taxon>
        <taxon>Mucoromycota</taxon>
        <taxon>Glomeromycotina</taxon>
        <taxon>Glomeromycetes</taxon>
        <taxon>Diversisporales</taxon>
        <taxon>Gigasporaceae</taxon>
        <taxon>Dentiscutata</taxon>
    </lineage>
</organism>
<dbReference type="EMBL" id="CAJVPY010000672">
    <property type="protein sequence ID" value="CAG8486518.1"/>
    <property type="molecule type" value="Genomic_DNA"/>
</dbReference>
<evidence type="ECO:0000313" key="2">
    <source>
        <dbReference type="Proteomes" id="UP000789405"/>
    </source>
</evidence>
<gene>
    <name evidence="1" type="ORF">DERYTH_LOCUS2192</name>
</gene>
<dbReference type="Proteomes" id="UP000789405">
    <property type="component" value="Unassembled WGS sequence"/>
</dbReference>
<proteinExistence type="predicted"/>
<protein>
    <submittedName>
        <fullName evidence="1">28156_t:CDS:1</fullName>
    </submittedName>
</protein>